<name>A0A426ZEZ4_ENSVE</name>
<dbReference type="CDD" id="cd00303">
    <property type="entry name" value="retropepsin_like"/>
    <property type="match status" value="1"/>
</dbReference>
<evidence type="ECO:0008006" key="3">
    <source>
        <dbReference type="Google" id="ProtNLM"/>
    </source>
</evidence>
<sequence>MSQKDNESLAQFVTRCSYRFHRDYGHNTEECYDLKNQIEDLNCRGHLSRHVRRSREPSLHPNGPVEKQINVIIGGPTSGGDNPSACKAYAQTTIQKRPRQEPFPEITFRSGEEEYPDHDDALVISTRIANARVKRIMVDTGSSTDILYFDVFQKLGLIDRDLIPMISTLIGFTRDTIAPLGITTLPLTVGEELRTKTVMVSFMVVKVPSAYNAIIDRPTLNRLRATVSTYHRTMKFPTNAGVSKARSDPQESR</sequence>
<dbReference type="PANTHER" id="PTHR33240">
    <property type="entry name" value="OS08G0508500 PROTEIN"/>
    <property type="match status" value="1"/>
</dbReference>
<dbReference type="AlphaFoldDB" id="A0A426ZEZ4"/>
<dbReference type="Proteomes" id="UP000287651">
    <property type="component" value="Unassembled WGS sequence"/>
</dbReference>
<reference evidence="1 2" key="1">
    <citation type="journal article" date="2014" name="Agronomy (Basel)">
        <title>A Draft Genome Sequence for Ensete ventricosum, the Drought-Tolerant Tree Against Hunger.</title>
        <authorList>
            <person name="Harrison J."/>
            <person name="Moore K.A."/>
            <person name="Paszkiewicz K."/>
            <person name="Jones T."/>
            <person name="Grant M."/>
            <person name="Ambacheew D."/>
            <person name="Muzemil S."/>
            <person name="Studholme D.J."/>
        </authorList>
    </citation>
    <scope>NUCLEOTIDE SEQUENCE [LARGE SCALE GENOMIC DNA]</scope>
</reference>
<evidence type="ECO:0000313" key="2">
    <source>
        <dbReference type="Proteomes" id="UP000287651"/>
    </source>
</evidence>
<accession>A0A426ZEZ4</accession>
<dbReference type="Gene3D" id="2.40.70.10">
    <property type="entry name" value="Acid Proteases"/>
    <property type="match status" value="1"/>
</dbReference>
<protein>
    <recommendedName>
        <fullName evidence="3">Retrotransposon gag domain-containing protein</fullName>
    </recommendedName>
</protein>
<evidence type="ECO:0000313" key="1">
    <source>
        <dbReference type="EMBL" id="RRT62545.1"/>
    </source>
</evidence>
<proteinExistence type="predicted"/>
<dbReference type="EMBL" id="AMZH03006938">
    <property type="protein sequence ID" value="RRT62545.1"/>
    <property type="molecule type" value="Genomic_DNA"/>
</dbReference>
<comment type="caution">
    <text evidence="1">The sequence shown here is derived from an EMBL/GenBank/DDBJ whole genome shotgun (WGS) entry which is preliminary data.</text>
</comment>
<gene>
    <name evidence="1" type="ORF">B296_00026841</name>
</gene>
<dbReference type="InterPro" id="IPR021109">
    <property type="entry name" value="Peptidase_aspartic_dom_sf"/>
</dbReference>
<dbReference type="SUPFAM" id="SSF50630">
    <property type="entry name" value="Acid proteases"/>
    <property type="match status" value="1"/>
</dbReference>
<organism evidence="1 2">
    <name type="scientific">Ensete ventricosum</name>
    <name type="common">Abyssinian banana</name>
    <name type="synonym">Musa ensete</name>
    <dbReference type="NCBI Taxonomy" id="4639"/>
    <lineage>
        <taxon>Eukaryota</taxon>
        <taxon>Viridiplantae</taxon>
        <taxon>Streptophyta</taxon>
        <taxon>Embryophyta</taxon>
        <taxon>Tracheophyta</taxon>
        <taxon>Spermatophyta</taxon>
        <taxon>Magnoliopsida</taxon>
        <taxon>Liliopsida</taxon>
        <taxon>Zingiberales</taxon>
        <taxon>Musaceae</taxon>
        <taxon>Ensete</taxon>
    </lineage>
</organism>
<dbReference type="PANTHER" id="PTHR33240:SF8">
    <property type="entry name" value="OS03G0439900 PROTEIN"/>
    <property type="match status" value="1"/>
</dbReference>